<gene>
    <name evidence="1" type="ORF">DXB65_15075</name>
</gene>
<dbReference type="RefSeq" id="WP_009128501.1">
    <property type="nucleotide sequence ID" value="NZ_CABKRN010000001.1"/>
</dbReference>
<dbReference type="Gene3D" id="1.20.1440.60">
    <property type="entry name" value="23S rRNA-intervening sequence"/>
    <property type="match status" value="1"/>
</dbReference>
<dbReference type="InterPro" id="IPR012657">
    <property type="entry name" value="23S_rRNA-intervening_sequence"/>
</dbReference>
<dbReference type="Proteomes" id="UP000260983">
    <property type="component" value="Unassembled WGS sequence"/>
</dbReference>
<dbReference type="NCBIfam" id="TIGR02436">
    <property type="entry name" value="four helix bundle protein"/>
    <property type="match status" value="1"/>
</dbReference>
<evidence type="ECO:0000313" key="2">
    <source>
        <dbReference type="Proteomes" id="UP000260983"/>
    </source>
</evidence>
<dbReference type="InterPro" id="IPR036583">
    <property type="entry name" value="23S_rRNA_IVS_sf"/>
</dbReference>
<name>A0A3E5B900_9BACE</name>
<dbReference type="Pfam" id="PF05635">
    <property type="entry name" value="23S_rRNA_IVP"/>
    <property type="match status" value="1"/>
</dbReference>
<protein>
    <submittedName>
        <fullName evidence="1">Four helix bundle protein</fullName>
    </submittedName>
</protein>
<organism evidence="1 2">
    <name type="scientific">Bacteroides oleiciplenus</name>
    <dbReference type="NCBI Taxonomy" id="626931"/>
    <lineage>
        <taxon>Bacteria</taxon>
        <taxon>Pseudomonadati</taxon>
        <taxon>Bacteroidota</taxon>
        <taxon>Bacteroidia</taxon>
        <taxon>Bacteroidales</taxon>
        <taxon>Bacteroidaceae</taxon>
        <taxon>Bacteroides</taxon>
    </lineage>
</organism>
<sequence>MKENPTYDKALHYAIRIVNLYKYLVEEKSEYVMSKQLLRSGTSIGANISEAISAESAPDFVHKLAIAQKEANETKYWLTLLEKTGYLSLSQYQSMHTDCLEMIKILVSIILTTKQKTS</sequence>
<proteinExistence type="predicted"/>
<reference evidence="1 2" key="1">
    <citation type="submission" date="2018-08" db="EMBL/GenBank/DDBJ databases">
        <title>A genome reference for cultivated species of the human gut microbiota.</title>
        <authorList>
            <person name="Zou Y."/>
            <person name="Xue W."/>
            <person name="Luo G."/>
        </authorList>
    </citation>
    <scope>NUCLEOTIDE SEQUENCE [LARGE SCALE GENOMIC DNA]</scope>
    <source>
        <strain evidence="1 2">OM05-15BH</strain>
    </source>
</reference>
<dbReference type="SUPFAM" id="SSF158446">
    <property type="entry name" value="IVS-encoded protein-like"/>
    <property type="match status" value="1"/>
</dbReference>
<comment type="caution">
    <text evidence="1">The sequence shown here is derived from an EMBL/GenBank/DDBJ whole genome shotgun (WGS) entry which is preliminary data.</text>
</comment>
<dbReference type="AlphaFoldDB" id="A0A3E5B900"/>
<evidence type="ECO:0000313" key="1">
    <source>
        <dbReference type="EMBL" id="RGN33805.1"/>
    </source>
</evidence>
<dbReference type="PANTHER" id="PTHR38471:SF2">
    <property type="entry name" value="FOUR HELIX BUNDLE PROTEIN"/>
    <property type="match status" value="1"/>
</dbReference>
<accession>A0A3E5B900</accession>
<dbReference type="PANTHER" id="PTHR38471">
    <property type="entry name" value="FOUR HELIX BUNDLE PROTEIN"/>
    <property type="match status" value="1"/>
</dbReference>
<dbReference type="PIRSF" id="PIRSF035652">
    <property type="entry name" value="CHP02436"/>
    <property type="match status" value="1"/>
</dbReference>
<dbReference type="EMBL" id="QSUL01000010">
    <property type="protein sequence ID" value="RGN33805.1"/>
    <property type="molecule type" value="Genomic_DNA"/>
</dbReference>